<dbReference type="GO" id="GO:0061542">
    <property type="term" value="F:3-demethylubiquinol 3-O-methyltransferase activity"/>
    <property type="evidence" value="ECO:0007669"/>
    <property type="project" value="UniProtKB-UniRule"/>
</dbReference>
<comment type="subunit">
    <text evidence="5">Component of a multi-subunit COQ enzyme complex.</text>
</comment>
<gene>
    <name evidence="5" type="primary">coq3</name>
    <name evidence="7" type="ORF">CYY_001645</name>
</gene>
<feature type="binding site" evidence="5">
    <location>
        <position position="157"/>
    </location>
    <ligand>
        <name>Mg(2+)</name>
        <dbReference type="ChEBI" id="CHEBI:18420"/>
    </ligand>
</feature>
<evidence type="ECO:0000256" key="1">
    <source>
        <dbReference type="ARBA" id="ARBA00022603"/>
    </source>
</evidence>
<dbReference type="AlphaFoldDB" id="A0A8J4PXX5"/>
<feature type="binding site" evidence="5">
    <location>
        <position position="152"/>
    </location>
    <ligand>
        <name>S-adenosyl-L-methionine</name>
        <dbReference type="ChEBI" id="CHEBI:59789"/>
    </ligand>
</feature>
<keyword evidence="5" id="KW-0999">Mitochondrion inner membrane</keyword>
<dbReference type="GO" id="GO:0010420">
    <property type="term" value="F:polyprenyldihydroxybenzoate methyltransferase activity"/>
    <property type="evidence" value="ECO:0007669"/>
    <property type="project" value="UniProtKB-UniRule"/>
</dbReference>
<dbReference type="InterPro" id="IPR029063">
    <property type="entry name" value="SAM-dependent_MTases_sf"/>
</dbReference>
<keyword evidence="4 5" id="KW-0949">S-adenosyl-L-methionine</keyword>
<dbReference type="EC" id="2.1.1.64" evidence="5"/>
<evidence type="ECO:0000313" key="7">
    <source>
        <dbReference type="EMBL" id="KAF2077013.1"/>
    </source>
</evidence>
<keyword evidence="5" id="KW-0472">Membrane</keyword>
<sequence>MISSDRIPLNTINQREIDFFDNFGDWWSEDSELKGLREMNPIRVQYIMEQIKNSKPTLIAENPLFTPLQGLRIADIGCGPGFLTESLSRLGAEVVGLDLGKTNIAMARAHANNDPQLKNNLKNGKLVYMEASIETLLEDPRCLGSFDIVCSMEVLEHVDNPLEFVRLCSSLVKTDGHIFLSTINRTFASLFYMILMAEYVLRLIPIGTHHHRQFINPKRIISTLTTSQFVIKDLLGLKYNPVTRTWRFDNDTSVNYILHAIKQ</sequence>
<comment type="cofactor">
    <cofactor evidence="5">
        <name>Mg(2+)</name>
        <dbReference type="ChEBI" id="CHEBI:18420"/>
    </cofactor>
</comment>
<comment type="subcellular location">
    <subcellularLocation>
        <location evidence="5">Mitochondrion inner membrane</location>
        <topology evidence="5">Peripheral membrane protein</topology>
        <orientation evidence="5">Matrix side</orientation>
    </subcellularLocation>
</comment>
<feature type="binding site" evidence="5">
    <location>
        <position position="153"/>
    </location>
    <ligand>
        <name>Mg(2+)</name>
        <dbReference type="ChEBI" id="CHEBI:18420"/>
    </ligand>
</feature>
<name>A0A8J4PXX5_9MYCE</name>
<dbReference type="GO" id="GO:0032259">
    <property type="term" value="P:methylation"/>
    <property type="evidence" value="ECO:0007669"/>
    <property type="project" value="UniProtKB-KW"/>
</dbReference>
<evidence type="ECO:0000256" key="5">
    <source>
        <dbReference type="HAMAP-Rule" id="MF_03190"/>
    </source>
</evidence>
<evidence type="ECO:0000256" key="4">
    <source>
        <dbReference type="ARBA" id="ARBA00022691"/>
    </source>
</evidence>
<dbReference type="NCBIfam" id="TIGR01983">
    <property type="entry name" value="UbiG"/>
    <property type="match status" value="1"/>
</dbReference>
<accession>A0A8J4PXX5</accession>
<dbReference type="SUPFAM" id="SSF53335">
    <property type="entry name" value="S-adenosyl-L-methionine-dependent methyltransferases"/>
    <property type="match status" value="1"/>
</dbReference>
<evidence type="ECO:0000259" key="6">
    <source>
        <dbReference type="Pfam" id="PF08241"/>
    </source>
</evidence>
<comment type="catalytic activity">
    <reaction evidence="5">
        <text>a 3-demethylubiquinol + S-adenosyl-L-methionine = a ubiquinol + S-adenosyl-L-homocysteine + H(+)</text>
        <dbReference type="Rhea" id="RHEA:44380"/>
        <dbReference type="Rhea" id="RHEA-COMP:9566"/>
        <dbReference type="Rhea" id="RHEA-COMP:10914"/>
        <dbReference type="ChEBI" id="CHEBI:15378"/>
        <dbReference type="ChEBI" id="CHEBI:17976"/>
        <dbReference type="ChEBI" id="CHEBI:57856"/>
        <dbReference type="ChEBI" id="CHEBI:59789"/>
        <dbReference type="ChEBI" id="CHEBI:84422"/>
        <dbReference type="EC" id="2.1.1.64"/>
    </reaction>
</comment>
<evidence type="ECO:0000256" key="3">
    <source>
        <dbReference type="ARBA" id="ARBA00022688"/>
    </source>
</evidence>
<comment type="caution">
    <text evidence="7">The sequence shown here is derived from an EMBL/GenBank/DDBJ whole genome shotgun (WGS) entry which is preliminary data.</text>
</comment>
<dbReference type="PANTHER" id="PTHR43464:SF19">
    <property type="entry name" value="UBIQUINONE BIOSYNTHESIS O-METHYLTRANSFERASE, MITOCHONDRIAL"/>
    <property type="match status" value="1"/>
</dbReference>
<feature type="binding site" evidence="5">
    <location>
        <position position="43"/>
    </location>
    <ligand>
        <name>S-adenosyl-L-methionine</name>
        <dbReference type="ChEBI" id="CHEBI:59789"/>
    </ligand>
</feature>
<dbReference type="InterPro" id="IPR013216">
    <property type="entry name" value="Methyltransf_11"/>
</dbReference>
<dbReference type="UniPathway" id="UPA00232"/>
<protein>
    <recommendedName>
        <fullName evidence="5">Ubiquinone biosynthesis O-methyltransferase, mitochondrial</fullName>
    </recommendedName>
    <alternativeName>
        <fullName evidence="5">3-demethylubiquinol 3-O-methyltransferase</fullName>
        <ecNumber evidence="5">2.1.1.64</ecNumber>
    </alternativeName>
    <alternativeName>
        <fullName evidence="5">3-demethylubiquinone 3-O-methyltransferase</fullName>
        <ecNumber evidence="5">2.1.1.-</ecNumber>
    </alternativeName>
    <alternativeName>
        <fullName evidence="5">Polyprenyldihydroxybenzoate methyltransferase</fullName>
        <ecNumber evidence="5">2.1.1.114</ecNumber>
    </alternativeName>
</protein>
<feature type="binding site" evidence="5">
    <location>
        <position position="98"/>
    </location>
    <ligand>
        <name>S-adenosyl-L-methionine</name>
        <dbReference type="ChEBI" id="CHEBI:59789"/>
    </ligand>
</feature>
<dbReference type="EMBL" id="AJWJ01000041">
    <property type="protein sequence ID" value="KAF2077013.1"/>
    <property type="molecule type" value="Genomic_DNA"/>
</dbReference>
<keyword evidence="3 5" id="KW-0831">Ubiquinone biosynthesis</keyword>
<comment type="catalytic activity">
    <reaction evidence="5">
        <text>a 3-demethylubiquinone + S-adenosyl-L-methionine = a ubiquinone + S-adenosyl-L-homocysteine</text>
        <dbReference type="Rhea" id="RHEA:81215"/>
        <dbReference type="Rhea" id="RHEA-COMP:9565"/>
        <dbReference type="Rhea" id="RHEA-COMP:19654"/>
        <dbReference type="ChEBI" id="CHEBI:16389"/>
        <dbReference type="ChEBI" id="CHEBI:57856"/>
        <dbReference type="ChEBI" id="CHEBI:59789"/>
        <dbReference type="ChEBI" id="CHEBI:231825"/>
    </reaction>
</comment>
<evidence type="ECO:0000256" key="2">
    <source>
        <dbReference type="ARBA" id="ARBA00022679"/>
    </source>
</evidence>
<keyword evidence="5" id="KW-0479">Metal-binding</keyword>
<dbReference type="Gene3D" id="3.40.50.150">
    <property type="entry name" value="Vaccinia Virus protein VP39"/>
    <property type="match status" value="1"/>
</dbReference>
<dbReference type="HAMAP" id="MF_00472">
    <property type="entry name" value="UbiG"/>
    <property type="match status" value="1"/>
</dbReference>
<dbReference type="OrthoDB" id="3265906at2759"/>
<keyword evidence="5" id="KW-0496">Mitochondrion</keyword>
<dbReference type="CDD" id="cd02440">
    <property type="entry name" value="AdoMet_MTases"/>
    <property type="match status" value="1"/>
</dbReference>
<dbReference type="GO" id="GO:0031314">
    <property type="term" value="C:extrinsic component of mitochondrial inner membrane"/>
    <property type="evidence" value="ECO:0007669"/>
    <property type="project" value="UniProtKB-UniRule"/>
</dbReference>
<keyword evidence="8" id="KW-1185">Reference proteome</keyword>
<keyword evidence="2 5" id="KW-0808">Transferase</keyword>
<comment type="pathway">
    <text evidence="5">Cofactor biosynthesis; ubiquinone biosynthesis.</text>
</comment>
<keyword evidence="1 5" id="KW-0489">Methyltransferase</keyword>
<dbReference type="Pfam" id="PF08241">
    <property type="entry name" value="Methyltransf_11"/>
    <property type="match status" value="1"/>
</dbReference>
<reference evidence="7" key="1">
    <citation type="submission" date="2020-01" db="EMBL/GenBank/DDBJ databases">
        <title>Development of genomics and gene disruption for Polysphondylium violaceum indicates a role for the polyketide synthase stlB in stalk morphogenesis.</title>
        <authorList>
            <person name="Narita B."/>
            <person name="Kawabe Y."/>
            <person name="Kin K."/>
            <person name="Saito T."/>
            <person name="Gibbs R."/>
            <person name="Kuspa A."/>
            <person name="Muzny D."/>
            <person name="Queller D."/>
            <person name="Richards S."/>
            <person name="Strassman J."/>
            <person name="Sucgang R."/>
            <person name="Worley K."/>
            <person name="Schaap P."/>
        </authorList>
    </citation>
    <scope>NUCLEOTIDE SEQUENCE</scope>
    <source>
        <strain evidence="7">QSvi11</strain>
    </source>
</reference>
<dbReference type="EC" id="2.1.1.-" evidence="5"/>
<comment type="similarity">
    <text evidence="5">Belongs to the class I-like SAM-binding methyltransferase superfamily. UbiG/COQ3 family.</text>
</comment>
<feature type="domain" description="Methyltransferase type 11" evidence="6">
    <location>
        <begin position="75"/>
        <end position="179"/>
    </location>
</feature>
<comment type="function">
    <text evidence="5">O-methyltransferase required for two non-consecutive steps during ubiquinone biosynthesis. Catalyzes the 2 O-methylation of 3,4-dihydroxy-5-(all-trans-polyprenyl)benzoic acid into 4-hydroxy-3-methoxy-5-(all-trans-polyprenyl)benzoic acid. Also catalyzes the last step of ubiquinone biosynthesis by mediating methylation of 3-demethylubiquinone into ubiquinone. Also able to mediate the methylation of 3-demethylubiquinol into ubiquinol.</text>
</comment>
<proteinExistence type="inferred from homology"/>
<dbReference type="GO" id="GO:0046872">
    <property type="term" value="F:metal ion binding"/>
    <property type="evidence" value="ECO:0007669"/>
    <property type="project" value="UniProtKB-KW"/>
</dbReference>
<keyword evidence="5" id="KW-0460">Magnesium</keyword>
<dbReference type="Proteomes" id="UP000695562">
    <property type="component" value="Unassembled WGS sequence"/>
</dbReference>
<dbReference type="PANTHER" id="PTHR43464">
    <property type="entry name" value="METHYLTRANSFERASE"/>
    <property type="match status" value="1"/>
</dbReference>
<evidence type="ECO:0000313" key="8">
    <source>
        <dbReference type="Proteomes" id="UP000695562"/>
    </source>
</evidence>
<organism evidence="7 8">
    <name type="scientific">Polysphondylium violaceum</name>
    <dbReference type="NCBI Taxonomy" id="133409"/>
    <lineage>
        <taxon>Eukaryota</taxon>
        <taxon>Amoebozoa</taxon>
        <taxon>Evosea</taxon>
        <taxon>Eumycetozoa</taxon>
        <taxon>Dictyostelia</taxon>
        <taxon>Dictyosteliales</taxon>
        <taxon>Dictyosteliaceae</taxon>
        <taxon>Polysphondylium</taxon>
    </lineage>
</organism>
<comment type="catalytic activity">
    <reaction evidence="5">
        <text>a 3,4-dihydroxy-5-(all-trans-polyprenyl)benzoate + S-adenosyl-L-methionine = a 4-hydroxy-3-methoxy-5-(all-trans-polyprenyl)benzoate + S-adenosyl-L-homocysteine + H(+)</text>
        <dbReference type="Rhea" id="RHEA:44452"/>
        <dbReference type="Rhea" id="RHEA-COMP:10930"/>
        <dbReference type="Rhea" id="RHEA-COMP:10931"/>
        <dbReference type="ChEBI" id="CHEBI:15378"/>
        <dbReference type="ChEBI" id="CHEBI:57856"/>
        <dbReference type="ChEBI" id="CHEBI:59789"/>
        <dbReference type="ChEBI" id="CHEBI:64694"/>
        <dbReference type="ChEBI" id="CHEBI:84443"/>
        <dbReference type="EC" id="2.1.1.114"/>
    </reaction>
</comment>
<feature type="binding site" evidence="5">
    <location>
        <position position="77"/>
    </location>
    <ligand>
        <name>S-adenosyl-L-methionine</name>
        <dbReference type="ChEBI" id="CHEBI:59789"/>
    </ligand>
</feature>
<feature type="binding site" evidence="5">
    <location>
        <position position="156"/>
    </location>
    <ligand>
        <name>Mg(2+)</name>
        <dbReference type="ChEBI" id="CHEBI:18420"/>
    </ligand>
</feature>
<dbReference type="InterPro" id="IPR010233">
    <property type="entry name" value="UbiG_MeTrfase"/>
</dbReference>
<dbReference type="EC" id="2.1.1.114" evidence="5"/>